<dbReference type="EMBL" id="NBNE01000773">
    <property type="protein sequence ID" value="OWZ17327.1"/>
    <property type="molecule type" value="Genomic_DNA"/>
</dbReference>
<dbReference type="Proteomes" id="UP000198211">
    <property type="component" value="Unassembled WGS sequence"/>
</dbReference>
<comment type="caution">
    <text evidence="1">The sequence shown here is derived from an EMBL/GenBank/DDBJ whole genome shotgun (WGS) entry which is preliminary data.</text>
</comment>
<proteinExistence type="predicted"/>
<gene>
    <name evidence="1" type="ORF">PHMEG_0008751</name>
</gene>
<protein>
    <submittedName>
        <fullName evidence="1">Uncharacterized protein</fullName>
    </submittedName>
</protein>
<sequence>MEVRCRLFVENVQPSILKAQISRLLDLERRDCKSDDVTLFDLILQHVKVQQRFHPISHDYAAKTDIKPVTLERSAK</sequence>
<name>A0A225WJZ1_9STRA</name>
<organism evidence="1 2">
    <name type="scientific">Phytophthora megakarya</name>
    <dbReference type="NCBI Taxonomy" id="4795"/>
    <lineage>
        <taxon>Eukaryota</taxon>
        <taxon>Sar</taxon>
        <taxon>Stramenopiles</taxon>
        <taxon>Oomycota</taxon>
        <taxon>Peronosporomycetes</taxon>
        <taxon>Peronosporales</taxon>
        <taxon>Peronosporaceae</taxon>
        <taxon>Phytophthora</taxon>
    </lineage>
</organism>
<dbReference type="AlphaFoldDB" id="A0A225WJZ1"/>
<evidence type="ECO:0000313" key="2">
    <source>
        <dbReference type="Proteomes" id="UP000198211"/>
    </source>
</evidence>
<evidence type="ECO:0000313" key="1">
    <source>
        <dbReference type="EMBL" id="OWZ17327.1"/>
    </source>
</evidence>
<reference evidence="2" key="1">
    <citation type="submission" date="2017-03" db="EMBL/GenBank/DDBJ databases">
        <title>Phytopthora megakarya and P. palmivora, two closely related causual agents of cacao black pod achieved similar genome size and gene model numbers by different mechanisms.</title>
        <authorList>
            <person name="Ali S."/>
            <person name="Shao J."/>
            <person name="Larry D.J."/>
            <person name="Kronmiller B."/>
            <person name="Shen D."/>
            <person name="Strem M.D."/>
            <person name="Melnick R.L."/>
            <person name="Guiltinan M.J."/>
            <person name="Tyler B.M."/>
            <person name="Meinhardt L.W."/>
            <person name="Bailey B.A."/>
        </authorList>
    </citation>
    <scope>NUCLEOTIDE SEQUENCE [LARGE SCALE GENOMIC DNA]</scope>
    <source>
        <strain evidence="2">zdho120</strain>
    </source>
</reference>
<dbReference type="OrthoDB" id="127032at2759"/>
<accession>A0A225WJZ1</accession>
<keyword evidence="2" id="KW-1185">Reference proteome</keyword>